<evidence type="ECO:0000256" key="1">
    <source>
        <dbReference type="SAM" id="Phobius"/>
    </source>
</evidence>
<dbReference type="InterPro" id="IPR025711">
    <property type="entry name" value="PepSY"/>
</dbReference>
<keyword evidence="1" id="KW-0812">Transmembrane</keyword>
<dbReference type="InterPro" id="IPR005625">
    <property type="entry name" value="PepSY-ass_TM"/>
</dbReference>
<gene>
    <name evidence="3" type="ORF">DSM107014_05795</name>
</gene>
<dbReference type="AlphaFoldDB" id="A0A941GXC0"/>
<name>A0A941GXC0_9CHRO</name>
<dbReference type="Pfam" id="PF03929">
    <property type="entry name" value="PepSY_TM"/>
    <property type="match status" value="1"/>
</dbReference>
<dbReference type="Proteomes" id="UP000767446">
    <property type="component" value="Unassembled WGS sequence"/>
</dbReference>
<dbReference type="PANTHER" id="PTHR34219">
    <property type="entry name" value="IRON-REGULATED INNER MEMBRANE PROTEIN-RELATED"/>
    <property type="match status" value="1"/>
</dbReference>
<evidence type="ECO:0000313" key="3">
    <source>
        <dbReference type="EMBL" id="MBR8827408.1"/>
    </source>
</evidence>
<comment type="caution">
    <text evidence="3">The sequence shown here is derived from an EMBL/GenBank/DDBJ whole genome shotgun (WGS) entry which is preliminary data.</text>
</comment>
<sequence length="371" mass="42243">MRKQKKLRQLALILHRYAGIIPGILLVIIGITGSLLIWAEQIDSFLNAQLLKVTPNSTQINIQTVIDTAQKYYPDFQVHRIIVPQKSDEVYTVMMISPEDELRDVYLNPYNGEITGERPWNESIGGFLIELHVNLFAGDIGEKIVGICGGIFWLISITGIMLWRGWFKLKNALKIRWRSPYQIINYDLHQVVGIVSVIILILLAFTGAAMIFWTPVESFVYSITNTPLLDAEIQSEIVANVEPLKIEDILQKAKTKFPEGEILKVFPAKQPEDPVVIWMELPKENEFNKTPWLSFDQYTGEVLQIDNGKENSLASRIMNGLAVIHFGKYGGIVTEIIYFLVGLAPLILLITGLVIWQQHRWHLARKGRLIQ</sequence>
<feature type="domain" description="PepSY" evidence="2">
    <location>
        <begin position="60"/>
        <end position="117"/>
    </location>
</feature>
<dbReference type="PANTHER" id="PTHR34219:SF3">
    <property type="entry name" value="BLL7967 PROTEIN"/>
    <property type="match status" value="1"/>
</dbReference>
<feature type="transmembrane region" description="Helical" evidence="1">
    <location>
        <begin position="188"/>
        <end position="213"/>
    </location>
</feature>
<proteinExistence type="predicted"/>
<keyword evidence="1" id="KW-0472">Membrane</keyword>
<evidence type="ECO:0000259" key="2">
    <source>
        <dbReference type="Pfam" id="PF03413"/>
    </source>
</evidence>
<evidence type="ECO:0000313" key="4">
    <source>
        <dbReference type="Proteomes" id="UP000767446"/>
    </source>
</evidence>
<protein>
    <submittedName>
        <fullName evidence="3">PepSY domain-containing protein</fullName>
    </submittedName>
</protein>
<keyword evidence="1" id="KW-1133">Transmembrane helix</keyword>
<feature type="transmembrane region" description="Helical" evidence="1">
    <location>
        <begin position="336"/>
        <end position="356"/>
    </location>
</feature>
<feature type="transmembrane region" description="Helical" evidence="1">
    <location>
        <begin position="144"/>
        <end position="167"/>
    </location>
</feature>
<feature type="transmembrane region" description="Helical" evidence="1">
    <location>
        <begin position="20"/>
        <end position="39"/>
    </location>
</feature>
<accession>A0A941GXC0</accession>
<dbReference type="Pfam" id="PF03413">
    <property type="entry name" value="PepSY"/>
    <property type="match status" value="1"/>
</dbReference>
<dbReference type="EMBL" id="JADQBC010000029">
    <property type="protein sequence ID" value="MBR8827408.1"/>
    <property type="molecule type" value="Genomic_DNA"/>
</dbReference>
<organism evidence="3 4">
    <name type="scientific">Gomphosphaeria aponina SAG 52.96 = DSM 107014</name>
    <dbReference type="NCBI Taxonomy" id="1521640"/>
    <lineage>
        <taxon>Bacteria</taxon>
        <taxon>Bacillati</taxon>
        <taxon>Cyanobacteriota</taxon>
        <taxon>Cyanophyceae</taxon>
        <taxon>Oscillatoriophycideae</taxon>
        <taxon>Chroococcales</taxon>
        <taxon>Gomphosphaeriaceae</taxon>
        <taxon>Gomphosphaeria</taxon>
    </lineage>
</organism>
<reference evidence="3" key="1">
    <citation type="submission" date="2021-02" db="EMBL/GenBank/DDBJ databases">
        <title>Metagenome analyses of Stigonema ocellatum DSM 106950, Chlorogloea purpurea SAG 13.99 and Gomphosphaeria aponina DSM 107014.</title>
        <authorList>
            <person name="Marter P."/>
            <person name="Huang S."/>
        </authorList>
    </citation>
    <scope>NUCLEOTIDE SEQUENCE</scope>
    <source>
        <strain evidence="3">JP213</strain>
    </source>
</reference>